<proteinExistence type="predicted"/>
<comment type="caution">
    <text evidence="2">The sequence shown here is derived from an EMBL/GenBank/DDBJ whole genome shotgun (WGS) entry which is preliminary data.</text>
</comment>
<accession>A0A8S4QMG8</accession>
<sequence length="557" mass="63463">MSNNIYSDQVNNSNLYANKLFYGEEGEQVENLGDQVAEKEDDKSEEDLLRDCRDETKKAKDKLIQCKKDAVESQREITKLEAEASELKSQVQEEREKVEQTKNEAEAKVDKLKLQVQEEREKVEQTKNEAKAEVDKLKLQFQEEREKVEQTKNEAEATKNELIQCKKNAEKMKENGGQAINQEKCDDIKAEAEQAKLEAKLAKEEILRYKIEQEKEEVMQSKIEEVKEELLKCKINMAKAETEWYKKAAEECKNEKRIGKDKPSIRGEDENDRGKHVTNEDDRTDKDKPSIRGEDENDRGKHVTNEGGNESGEITSREITPDLSLPEICGPKATLYKSNNKIGCQGFNTSDLLKELYPEMYSNSKIVPYIEKGSEGVYGAVNFKFAFTDNISSAANFSNTKCLKCIDSPLELACQDEKVKSFCQFGTDYDNKELNKNFFSRESCPDLIKDPGGANIVKAKQVAPLIIVNNAGNMIDKEGNNTQVHYNSLKPYLKLNGKIRDCGNDQKCKDYNAIMEKVAWDSDKEVLLKTAVNNTQEANPYYYENEDNSTFVEFGSI</sequence>
<feature type="region of interest" description="Disordered" evidence="1">
    <location>
        <begin position="258"/>
        <end position="317"/>
    </location>
</feature>
<dbReference type="Proteomes" id="UP000838756">
    <property type="component" value="Unassembled WGS sequence"/>
</dbReference>
<dbReference type="OrthoDB" id="10662150at2759"/>
<dbReference type="EMBL" id="CAKXAJ010008208">
    <property type="protein sequence ID" value="CAH2210781.1"/>
    <property type="molecule type" value="Genomic_DNA"/>
</dbReference>
<protein>
    <submittedName>
        <fullName evidence="2">Jg17560 protein</fullName>
    </submittedName>
</protein>
<keyword evidence="3" id="KW-1185">Reference proteome</keyword>
<gene>
    <name evidence="2" type="primary">jg17560</name>
    <name evidence="2" type="ORF">PAEG_LOCUS2639</name>
</gene>
<evidence type="ECO:0000313" key="2">
    <source>
        <dbReference type="EMBL" id="CAH2210781.1"/>
    </source>
</evidence>
<name>A0A8S4QMG8_9NEOP</name>
<organism evidence="2 3">
    <name type="scientific">Pararge aegeria aegeria</name>
    <dbReference type="NCBI Taxonomy" id="348720"/>
    <lineage>
        <taxon>Eukaryota</taxon>
        <taxon>Metazoa</taxon>
        <taxon>Ecdysozoa</taxon>
        <taxon>Arthropoda</taxon>
        <taxon>Hexapoda</taxon>
        <taxon>Insecta</taxon>
        <taxon>Pterygota</taxon>
        <taxon>Neoptera</taxon>
        <taxon>Endopterygota</taxon>
        <taxon>Lepidoptera</taxon>
        <taxon>Glossata</taxon>
        <taxon>Ditrysia</taxon>
        <taxon>Papilionoidea</taxon>
        <taxon>Nymphalidae</taxon>
        <taxon>Satyrinae</taxon>
        <taxon>Satyrini</taxon>
        <taxon>Parargina</taxon>
        <taxon>Pararge</taxon>
    </lineage>
</organism>
<feature type="region of interest" description="Disordered" evidence="1">
    <location>
        <begin position="86"/>
        <end position="106"/>
    </location>
</feature>
<dbReference type="AlphaFoldDB" id="A0A8S4QMG8"/>
<reference evidence="2" key="1">
    <citation type="submission" date="2022-03" db="EMBL/GenBank/DDBJ databases">
        <authorList>
            <person name="Lindestad O."/>
        </authorList>
    </citation>
    <scope>NUCLEOTIDE SEQUENCE</scope>
</reference>
<evidence type="ECO:0000256" key="1">
    <source>
        <dbReference type="SAM" id="MobiDB-lite"/>
    </source>
</evidence>
<feature type="compositionally biased region" description="Basic and acidic residues" evidence="1">
    <location>
        <begin position="258"/>
        <end position="304"/>
    </location>
</feature>
<evidence type="ECO:0000313" key="3">
    <source>
        <dbReference type="Proteomes" id="UP000838756"/>
    </source>
</evidence>